<evidence type="ECO:0000313" key="1">
    <source>
        <dbReference type="EMBL" id="GAA4903947.1"/>
    </source>
</evidence>
<dbReference type="Proteomes" id="UP001499988">
    <property type="component" value="Unassembled WGS sequence"/>
</dbReference>
<dbReference type="RefSeq" id="WP_345337567.1">
    <property type="nucleotide sequence ID" value="NZ_BAABJZ010000107.1"/>
</dbReference>
<sequence length="70" mass="8172">MKHYEEVLTHDPDCSIAELMLRGQTEMQQQQAIRRAELNADRIHQGKPMRHNLPSGKAYAELRRQHGGMY</sequence>
<keyword evidence="2" id="KW-1185">Reference proteome</keyword>
<organism evidence="1 2">
    <name type="scientific">Ferrimonas pelagia</name>
    <dbReference type="NCBI Taxonomy" id="1177826"/>
    <lineage>
        <taxon>Bacteria</taxon>
        <taxon>Pseudomonadati</taxon>
        <taxon>Pseudomonadota</taxon>
        <taxon>Gammaproteobacteria</taxon>
        <taxon>Alteromonadales</taxon>
        <taxon>Ferrimonadaceae</taxon>
        <taxon>Ferrimonas</taxon>
    </lineage>
</organism>
<comment type="caution">
    <text evidence="1">The sequence shown here is derived from an EMBL/GenBank/DDBJ whole genome shotgun (WGS) entry which is preliminary data.</text>
</comment>
<protein>
    <submittedName>
        <fullName evidence="1">Uncharacterized protein</fullName>
    </submittedName>
</protein>
<accession>A0ABP9FI70</accession>
<gene>
    <name evidence="1" type="ORF">GCM10023333_42850</name>
</gene>
<proteinExistence type="predicted"/>
<reference evidence="2" key="1">
    <citation type="journal article" date="2019" name="Int. J. Syst. Evol. Microbiol.">
        <title>The Global Catalogue of Microorganisms (GCM) 10K type strain sequencing project: providing services to taxonomists for standard genome sequencing and annotation.</title>
        <authorList>
            <consortium name="The Broad Institute Genomics Platform"/>
            <consortium name="The Broad Institute Genome Sequencing Center for Infectious Disease"/>
            <person name="Wu L."/>
            <person name="Ma J."/>
        </authorList>
    </citation>
    <scope>NUCLEOTIDE SEQUENCE [LARGE SCALE GENOMIC DNA]</scope>
    <source>
        <strain evidence="2">JCM 18401</strain>
    </source>
</reference>
<dbReference type="EMBL" id="BAABJZ010000107">
    <property type="protein sequence ID" value="GAA4903947.1"/>
    <property type="molecule type" value="Genomic_DNA"/>
</dbReference>
<evidence type="ECO:0000313" key="2">
    <source>
        <dbReference type="Proteomes" id="UP001499988"/>
    </source>
</evidence>
<name>A0ABP9FI70_9GAMM</name>